<dbReference type="AlphaFoldDB" id="A0A0H3BJ84"/>
<dbReference type="PATRIC" id="fig|455434.6.peg.456"/>
<evidence type="ECO:0000313" key="2">
    <source>
        <dbReference type="Proteomes" id="UP000001202"/>
    </source>
</evidence>
<sequence length="229" mass="24912">MMKALLVADDPVSVNLVFENHTQCGYEVIHYRSALKALDNMEEIQPQLLFINASDFPRHWRVLTQFFKHQSVCGARVILLVNTPSSSLSARQVAQAGVHALIDYTLSPEEGRKALCGVLTPSACAGSVDVGHAHTCQADFVFTNPCSGSIVTGTVREVSEEGVDFIPDFPASVNNLQEQDVLEHCALKVAHDILGVRCSFHSSDGRILLRFIDPDASLVHAVRSVTGTT</sequence>
<dbReference type="EMBL" id="CP000805">
    <property type="protein sequence ID" value="ACD70879.1"/>
    <property type="molecule type" value="Genomic_DNA"/>
</dbReference>
<dbReference type="Proteomes" id="UP000001202">
    <property type="component" value="Chromosome"/>
</dbReference>
<dbReference type="SMR" id="A0A0H3BJ84"/>
<dbReference type="RefSeq" id="WP_010881903.1">
    <property type="nucleotide sequence ID" value="NC_010741.1"/>
</dbReference>
<organism evidence="1 2">
    <name type="scientific">Treponema pallidum subsp. pallidum (strain SS14)</name>
    <dbReference type="NCBI Taxonomy" id="455434"/>
    <lineage>
        <taxon>Bacteria</taxon>
        <taxon>Pseudomonadati</taxon>
        <taxon>Spirochaetota</taxon>
        <taxon>Spirochaetia</taxon>
        <taxon>Spirochaetales</taxon>
        <taxon>Treponemataceae</taxon>
        <taxon>Treponema</taxon>
    </lineage>
</organism>
<evidence type="ECO:0008006" key="3">
    <source>
        <dbReference type="Google" id="ProtNLM"/>
    </source>
</evidence>
<gene>
    <name evidence="1" type="ordered locus">TPASS_0454</name>
</gene>
<dbReference type="GeneID" id="93876224"/>
<proteinExistence type="predicted"/>
<evidence type="ECO:0000313" key="1">
    <source>
        <dbReference type="EMBL" id="ACD70879.1"/>
    </source>
</evidence>
<protein>
    <recommendedName>
        <fullName evidence="3">Response regulatory domain-containing protein</fullName>
    </recommendedName>
</protein>
<name>A0A0H3BJ84_TREPS</name>
<reference evidence="1 2" key="1">
    <citation type="journal article" date="2008" name="BMC Microbiol.">
        <title>Complete genome sequence of Treponema pallidum ssp. pallidum strain SS14 determined with oligonucleotide arrays.</title>
        <authorList>
            <person name="Matejkova P."/>
            <person name="Strouhal M."/>
            <person name="Smajs D."/>
            <person name="Norris S.J."/>
            <person name="Palzkill T."/>
            <person name="Petrosino J.F."/>
            <person name="Sodergren E."/>
            <person name="Norton J.E."/>
            <person name="Singh J."/>
            <person name="Richmond T.A."/>
            <person name="Molla M.N."/>
            <person name="Albert T.J."/>
            <person name="Weinstock G.M."/>
        </authorList>
    </citation>
    <scope>NUCLEOTIDE SEQUENCE [LARGE SCALE GENOMIC DNA]</scope>
    <source>
        <strain evidence="1 2">SS14</strain>
    </source>
</reference>
<accession>A0A0H3BJ84</accession>
<dbReference type="KEGG" id="tpp:TPASS_0454"/>